<reference evidence="2 3" key="1">
    <citation type="submission" date="2009-09" db="EMBL/GenBank/DDBJ databases">
        <authorList>
            <person name="Weinstock G."/>
            <person name="Sodergren E."/>
            <person name="Clifton S."/>
            <person name="Fulton L."/>
            <person name="Fulton B."/>
            <person name="Courtney L."/>
            <person name="Fronick C."/>
            <person name="Harrison M."/>
            <person name="Strong C."/>
            <person name="Farmer C."/>
            <person name="Delahaunty K."/>
            <person name="Markovic C."/>
            <person name="Hall O."/>
            <person name="Minx P."/>
            <person name="Tomlinson C."/>
            <person name="Mitreva M."/>
            <person name="Nelson J."/>
            <person name="Hou S."/>
            <person name="Wollam A."/>
            <person name="Pepin K.H."/>
            <person name="Johnson M."/>
            <person name="Bhonagiri V."/>
            <person name="Nash W.E."/>
            <person name="Warren W."/>
            <person name="Chinwalla A."/>
            <person name="Mardis E.R."/>
            <person name="Wilson R.K."/>
        </authorList>
    </citation>
    <scope>NUCLEOTIDE SEQUENCE [LARGE SCALE GENOMIC DNA]</scope>
    <source>
        <strain evidence="3">ATCC 35185 / DSM 20758 / VPI D19B-28</strain>
    </source>
</reference>
<organism evidence="2 3">
    <name type="scientific">Selenomonas sputigena (strain ATCC 35185 / DSM 20758 / CCUG 44933 / VPI D19B-28)</name>
    <dbReference type="NCBI Taxonomy" id="546271"/>
    <lineage>
        <taxon>Bacteria</taxon>
        <taxon>Bacillati</taxon>
        <taxon>Bacillota</taxon>
        <taxon>Negativicutes</taxon>
        <taxon>Selenomonadales</taxon>
        <taxon>Selenomonadaceae</taxon>
        <taxon>Selenomonas</taxon>
    </lineage>
</organism>
<dbReference type="Proteomes" id="UP000003505">
    <property type="component" value="Unassembled WGS sequence"/>
</dbReference>
<name>C9LU15_SELS3</name>
<dbReference type="AlphaFoldDB" id="C9LU15"/>
<evidence type="ECO:0000256" key="1">
    <source>
        <dbReference type="SAM" id="Phobius"/>
    </source>
</evidence>
<sequence>MVFMAVLMQRHSSFICMAMVMLAAMLMRVFVFMTFAQKLDVDIRRGDAVLLHGTDLQTKLFRHRQAAQLGFQRFQRHSRRKERTEQHVAAQS</sequence>
<keyword evidence="1" id="KW-0812">Transmembrane</keyword>
<accession>C9LU15</accession>
<comment type="caution">
    <text evidence="2">The sequence shown here is derived from an EMBL/GenBank/DDBJ whole genome shotgun (WGS) entry which is preliminary data.</text>
</comment>
<protein>
    <submittedName>
        <fullName evidence="2">Uncharacterized protein</fullName>
    </submittedName>
</protein>
<keyword evidence="1" id="KW-1133">Transmembrane helix</keyword>
<feature type="transmembrane region" description="Helical" evidence="1">
    <location>
        <begin position="12"/>
        <end position="35"/>
    </location>
</feature>
<keyword evidence="1" id="KW-0472">Membrane</keyword>
<evidence type="ECO:0000313" key="3">
    <source>
        <dbReference type="Proteomes" id="UP000003505"/>
    </source>
</evidence>
<proteinExistence type="predicted"/>
<dbReference type="EMBL" id="ACKP02000015">
    <property type="protein sequence ID" value="EEX77546.1"/>
    <property type="molecule type" value="Genomic_DNA"/>
</dbReference>
<evidence type="ECO:0000313" key="2">
    <source>
        <dbReference type="EMBL" id="EEX77546.1"/>
    </source>
</evidence>
<gene>
    <name evidence="2" type="ORF">SELSPUOL_00821</name>
</gene>